<evidence type="ECO:0000313" key="16">
    <source>
        <dbReference type="Proteomes" id="UP000298602"/>
    </source>
</evidence>
<dbReference type="AlphaFoldDB" id="A0A4V1ERL3"/>
<evidence type="ECO:0000256" key="13">
    <source>
        <dbReference type="PROSITE-ProRule" id="PRU00409"/>
    </source>
</evidence>
<dbReference type="SMART" id="SM01209">
    <property type="entry name" value="GARS_A"/>
    <property type="match status" value="1"/>
</dbReference>
<comment type="similarity">
    <text evidence="9 12">Belongs to the GARS family.</text>
</comment>
<gene>
    <name evidence="12 15" type="primary">purD</name>
    <name evidence="15" type="ORF">FDQ92_07560</name>
</gene>
<evidence type="ECO:0000256" key="6">
    <source>
        <dbReference type="ARBA" id="ARBA00022741"/>
    </source>
</evidence>
<dbReference type="SMART" id="SM01210">
    <property type="entry name" value="GARS_C"/>
    <property type="match status" value="1"/>
</dbReference>
<dbReference type="Gene3D" id="3.90.600.10">
    <property type="entry name" value="Phosphoribosylglycinamide synthetase, C-terminal domain"/>
    <property type="match status" value="1"/>
</dbReference>
<dbReference type="GO" id="GO:0046872">
    <property type="term" value="F:metal ion binding"/>
    <property type="evidence" value="ECO:0007669"/>
    <property type="project" value="InterPro"/>
</dbReference>
<sequence length="431" mass="47387">MKVLVVGSGGRDHAIAWKFVQSGRVTKVYAAHGNAGISQVAECVDARTPEAMADFAEKEKIDLTFVGPEKPLSAGIVDLFESRGLPIIGPTQRASRLESSKCDTKILLRELGIPVPEFAVFSDPDKAREYVRSVGYPVVVKADGLAAGKGSLVCDGVEDAEEAVQAIMEDRIFGESGNRVDIEKRLYGRELSFFCFTDGYTVLPMVAAQDYKRARDNDEGKNTGGMGSYSPHPWLDEDLVATIMNRVALPLIHGIRDRCDILYRGILYLGLMLVEEPRGVMPYVLEINIRLGDPEAQVILPRLRTDLVDVSEAILTGRLKDLDLEWDPRYRLCLVAVSGRSRGKKGWYKGYPDRYKIGVPVQGLEAVDPSCVVFHSGTGWGENGELITTGGRVLGIVSTGETLQEARDVAYREMKKVSFEGMYYRSDIGAA</sequence>
<evidence type="ECO:0000256" key="12">
    <source>
        <dbReference type="HAMAP-Rule" id="MF_00138"/>
    </source>
</evidence>
<dbReference type="UniPathway" id="UPA00074">
    <property type="reaction ID" value="UER00125"/>
</dbReference>
<evidence type="ECO:0000256" key="10">
    <source>
        <dbReference type="ARBA" id="ARBA00042242"/>
    </source>
</evidence>
<name>A0A4V1ERL3_9BACT</name>
<accession>A0A4V1ERL3</accession>
<feature type="domain" description="ATP-grasp" evidence="14">
    <location>
        <begin position="105"/>
        <end position="316"/>
    </location>
</feature>
<dbReference type="Proteomes" id="UP000298602">
    <property type="component" value="Chromosome"/>
</dbReference>
<dbReference type="PROSITE" id="PS00184">
    <property type="entry name" value="GARS"/>
    <property type="match status" value="1"/>
</dbReference>
<evidence type="ECO:0000256" key="9">
    <source>
        <dbReference type="ARBA" id="ARBA00038345"/>
    </source>
</evidence>
<dbReference type="Gene3D" id="3.30.1490.20">
    <property type="entry name" value="ATP-grasp fold, A domain"/>
    <property type="match status" value="1"/>
</dbReference>
<dbReference type="GO" id="GO:0004637">
    <property type="term" value="F:phosphoribosylamine-glycine ligase activity"/>
    <property type="evidence" value="ECO:0007669"/>
    <property type="project" value="UniProtKB-UniRule"/>
</dbReference>
<comment type="cofactor">
    <cofactor evidence="1">
        <name>Mn(2+)</name>
        <dbReference type="ChEBI" id="CHEBI:29035"/>
    </cofactor>
</comment>
<comment type="catalytic activity">
    <reaction evidence="12">
        <text>5-phospho-beta-D-ribosylamine + glycine + ATP = N(1)-(5-phospho-beta-D-ribosyl)glycinamide + ADP + phosphate + H(+)</text>
        <dbReference type="Rhea" id="RHEA:17453"/>
        <dbReference type="ChEBI" id="CHEBI:15378"/>
        <dbReference type="ChEBI" id="CHEBI:30616"/>
        <dbReference type="ChEBI" id="CHEBI:43474"/>
        <dbReference type="ChEBI" id="CHEBI:57305"/>
        <dbReference type="ChEBI" id="CHEBI:58681"/>
        <dbReference type="ChEBI" id="CHEBI:143788"/>
        <dbReference type="ChEBI" id="CHEBI:456216"/>
        <dbReference type="EC" id="6.3.4.13"/>
    </reaction>
</comment>
<dbReference type="PANTHER" id="PTHR43472">
    <property type="entry name" value="PHOSPHORIBOSYLAMINE--GLYCINE LIGASE"/>
    <property type="match status" value="1"/>
</dbReference>
<dbReference type="InterPro" id="IPR011761">
    <property type="entry name" value="ATP-grasp"/>
</dbReference>
<organism evidence="15 16">
    <name type="scientific">Desulfoglaeba alkanexedens ALDC</name>
    <dbReference type="NCBI Taxonomy" id="980445"/>
    <lineage>
        <taxon>Bacteria</taxon>
        <taxon>Pseudomonadati</taxon>
        <taxon>Thermodesulfobacteriota</taxon>
        <taxon>Syntrophobacteria</taxon>
        <taxon>Syntrophobacterales</taxon>
        <taxon>Syntrophobacteraceae</taxon>
        <taxon>Desulfoglaeba</taxon>
    </lineage>
</organism>
<dbReference type="InterPro" id="IPR016185">
    <property type="entry name" value="PreATP-grasp_dom_sf"/>
</dbReference>
<dbReference type="Gene3D" id="3.40.50.20">
    <property type="match status" value="1"/>
</dbReference>
<dbReference type="Pfam" id="PF01071">
    <property type="entry name" value="GARS_A"/>
    <property type="match status" value="1"/>
</dbReference>
<reference evidence="15 16" key="1">
    <citation type="submission" date="2019-05" db="EMBL/GenBank/DDBJ databases">
        <title>The Complete Genome Sequence of the n-alkane-degrading Desulfoglaeba alkanexedens ALDC reveals multiple alkylsuccinate synthase gene clusters.</title>
        <authorList>
            <person name="Callaghan A.V."/>
            <person name="Davidova I.A."/>
            <person name="Duncan K.E."/>
            <person name="Morris B."/>
            <person name="McInerney M.J."/>
        </authorList>
    </citation>
    <scope>NUCLEOTIDE SEQUENCE [LARGE SCALE GENOMIC DNA]</scope>
    <source>
        <strain evidence="15 16">ALDC</strain>
    </source>
</reference>
<evidence type="ECO:0000313" key="15">
    <source>
        <dbReference type="EMBL" id="QCQ22041.1"/>
    </source>
</evidence>
<dbReference type="InterPro" id="IPR000115">
    <property type="entry name" value="PRibGlycinamide_synth"/>
</dbReference>
<dbReference type="GO" id="GO:0005524">
    <property type="term" value="F:ATP binding"/>
    <property type="evidence" value="ECO:0007669"/>
    <property type="project" value="UniProtKB-UniRule"/>
</dbReference>
<keyword evidence="7 12" id="KW-0658">Purine biosynthesis</keyword>
<evidence type="ECO:0000256" key="1">
    <source>
        <dbReference type="ARBA" id="ARBA00001936"/>
    </source>
</evidence>
<reference evidence="15 16" key="2">
    <citation type="submission" date="2019-05" db="EMBL/GenBank/DDBJ databases">
        <authorList>
            <person name="Suflita J.M."/>
            <person name="Marks C.R."/>
        </authorList>
    </citation>
    <scope>NUCLEOTIDE SEQUENCE [LARGE SCALE GENOMIC DNA]</scope>
    <source>
        <strain evidence="15 16">ALDC</strain>
    </source>
</reference>
<dbReference type="NCBIfam" id="TIGR00877">
    <property type="entry name" value="purD"/>
    <property type="match status" value="1"/>
</dbReference>
<dbReference type="HAMAP" id="MF_00138">
    <property type="entry name" value="GARS"/>
    <property type="match status" value="1"/>
</dbReference>
<dbReference type="InterPro" id="IPR020561">
    <property type="entry name" value="PRibGlycinamid_synth_ATP-grasp"/>
</dbReference>
<dbReference type="InterPro" id="IPR013815">
    <property type="entry name" value="ATP_grasp_subdomain_1"/>
</dbReference>
<dbReference type="Gene3D" id="3.30.470.20">
    <property type="entry name" value="ATP-grasp fold, B domain"/>
    <property type="match status" value="1"/>
</dbReference>
<protein>
    <recommendedName>
        <fullName evidence="4 12">Phosphoribosylamine--glycine ligase</fullName>
        <ecNumber evidence="4 12">6.3.4.13</ecNumber>
    </recommendedName>
    <alternativeName>
        <fullName evidence="12">GARS</fullName>
    </alternativeName>
    <alternativeName>
        <fullName evidence="10 12">Glycinamide ribonucleotide synthetase</fullName>
    </alternativeName>
    <alternativeName>
        <fullName evidence="11 12">Phosphoribosylglycinamide synthetase</fullName>
    </alternativeName>
</protein>
<dbReference type="InterPro" id="IPR037123">
    <property type="entry name" value="PRibGlycinamide_synth_C_sf"/>
</dbReference>
<keyword evidence="16" id="KW-1185">Reference proteome</keyword>
<dbReference type="EC" id="6.3.4.13" evidence="4 12"/>
<dbReference type="GO" id="GO:0009113">
    <property type="term" value="P:purine nucleobase biosynthetic process"/>
    <property type="evidence" value="ECO:0007669"/>
    <property type="project" value="InterPro"/>
</dbReference>
<dbReference type="Pfam" id="PF02843">
    <property type="entry name" value="GARS_C"/>
    <property type="match status" value="1"/>
</dbReference>
<dbReference type="InterPro" id="IPR020562">
    <property type="entry name" value="PRibGlycinamide_synth_N"/>
</dbReference>
<dbReference type="OrthoDB" id="9807240at2"/>
<evidence type="ECO:0000256" key="2">
    <source>
        <dbReference type="ARBA" id="ARBA00001946"/>
    </source>
</evidence>
<evidence type="ECO:0000256" key="11">
    <source>
        <dbReference type="ARBA" id="ARBA00042864"/>
    </source>
</evidence>
<dbReference type="PROSITE" id="PS50975">
    <property type="entry name" value="ATP_GRASP"/>
    <property type="match status" value="1"/>
</dbReference>
<comment type="cofactor">
    <cofactor evidence="2">
        <name>Mg(2+)</name>
        <dbReference type="ChEBI" id="CHEBI:18420"/>
    </cofactor>
</comment>
<comment type="pathway">
    <text evidence="3 12">Purine metabolism; IMP biosynthesis via de novo pathway; N(1)-(5-phospho-D-ribosyl)glycinamide from 5-phospho-alpha-D-ribose 1-diphosphate: step 2/2.</text>
</comment>
<dbReference type="PANTHER" id="PTHR43472:SF1">
    <property type="entry name" value="PHOSPHORIBOSYLAMINE--GLYCINE LIGASE, CHLOROPLASTIC"/>
    <property type="match status" value="1"/>
</dbReference>
<proteinExistence type="inferred from homology"/>
<evidence type="ECO:0000256" key="3">
    <source>
        <dbReference type="ARBA" id="ARBA00005174"/>
    </source>
</evidence>
<dbReference type="InterPro" id="IPR020560">
    <property type="entry name" value="PRibGlycinamide_synth_C-dom"/>
</dbReference>
<evidence type="ECO:0000256" key="4">
    <source>
        <dbReference type="ARBA" id="ARBA00013255"/>
    </source>
</evidence>
<dbReference type="KEGG" id="dax:FDQ92_07560"/>
<dbReference type="RefSeq" id="WP_137424010.1">
    <property type="nucleotide sequence ID" value="NZ_CP040098.1"/>
</dbReference>
<dbReference type="Pfam" id="PF02844">
    <property type="entry name" value="GARS_N"/>
    <property type="match status" value="1"/>
</dbReference>
<dbReference type="InterPro" id="IPR020559">
    <property type="entry name" value="PRibGlycinamide_synth_CS"/>
</dbReference>
<dbReference type="SUPFAM" id="SSF52440">
    <property type="entry name" value="PreATP-grasp domain"/>
    <property type="match status" value="1"/>
</dbReference>
<evidence type="ECO:0000256" key="7">
    <source>
        <dbReference type="ARBA" id="ARBA00022755"/>
    </source>
</evidence>
<evidence type="ECO:0000259" key="14">
    <source>
        <dbReference type="PROSITE" id="PS50975"/>
    </source>
</evidence>
<dbReference type="SUPFAM" id="SSF56059">
    <property type="entry name" value="Glutathione synthetase ATP-binding domain-like"/>
    <property type="match status" value="1"/>
</dbReference>
<dbReference type="EMBL" id="CP040098">
    <property type="protein sequence ID" value="QCQ22041.1"/>
    <property type="molecule type" value="Genomic_DNA"/>
</dbReference>
<keyword evidence="8 13" id="KW-0067">ATP-binding</keyword>
<evidence type="ECO:0000256" key="8">
    <source>
        <dbReference type="ARBA" id="ARBA00022840"/>
    </source>
</evidence>
<dbReference type="SUPFAM" id="SSF51246">
    <property type="entry name" value="Rudiment single hybrid motif"/>
    <property type="match status" value="1"/>
</dbReference>
<keyword evidence="6 13" id="KW-0547">Nucleotide-binding</keyword>
<evidence type="ECO:0000256" key="5">
    <source>
        <dbReference type="ARBA" id="ARBA00022598"/>
    </source>
</evidence>
<dbReference type="InterPro" id="IPR011054">
    <property type="entry name" value="Rudment_hybrid_motif"/>
</dbReference>
<keyword evidence="5 12" id="KW-0436">Ligase</keyword>
<dbReference type="GO" id="GO:0006189">
    <property type="term" value="P:'de novo' IMP biosynthetic process"/>
    <property type="evidence" value="ECO:0007669"/>
    <property type="project" value="UniProtKB-UniRule"/>
</dbReference>